<dbReference type="AlphaFoldDB" id="A0A3B1BLA7"/>
<sequence length="262" mass="29261">MSLERFNLQSSHNFKAKRTFFLFLLPCLAGVVLLLSSAQADSLSKTGATAHKMLNSSLHSMGQRAVFAGYALIQGVQAFKSKDFYRAERIWLPLAQDGNSKAEFFLGMLYESASNDRYKALYWYRRAAEQGDREAQHNLGLAYARGLGVKKNISKAIKWWRAASMKGNTDSQYNLGIIYATGGDGVSRNFKEAKRWWLLAAANGDALAQYNLGAMYANGVAGKQSYCEAARWWSRSLSNGFRQANIALENLDRRHLDAANCQ</sequence>
<accession>A0A3B1BLA7</accession>
<protein>
    <recommendedName>
        <fullName evidence="2">Sel1 repeat family protein</fullName>
    </recommendedName>
</protein>
<organism evidence="1">
    <name type="scientific">hydrothermal vent metagenome</name>
    <dbReference type="NCBI Taxonomy" id="652676"/>
    <lineage>
        <taxon>unclassified sequences</taxon>
        <taxon>metagenomes</taxon>
        <taxon>ecological metagenomes</taxon>
    </lineage>
</organism>
<dbReference type="Pfam" id="PF08238">
    <property type="entry name" value="Sel1"/>
    <property type="match status" value="4"/>
</dbReference>
<dbReference type="EMBL" id="UOFZ01000025">
    <property type="protein sequence ID" value="VAX12228.1"/>
    <property type="molecule type" value="Genomic_DNA"/>
</dbReference>
<reference evidence="1" key="1">
    <citation type="submission" date="2018-06" db="EMBL/GenBank/DDBJ databases">
        <authorList>
            <person name="Zhirakovskaya E."/>
        </authorList>
    </citation>
    <scope>NUCLEOTIDE SEQUENCE</scope>
</reference>
<evidence type="ECO:0008006" key="2">
    <source>
        <dbReference type="Google" id="ProtNLM"/>
    </source>
</evidence>
<dbReference type="PANTHER" id="PTHR11102:SF160">
    <property type="entry name" value="ERAD-ASSOCIATED E3 UBIQUITIN-PROTEIN LIGASE COMPONENT HRD3"/>
    <property type="match status" value="1"/>
</dbReference>
<dbReference type="InterPro" id="IPR006597">
    <property type="entry name" value="Sel1-like"/>
</dbReference>
<dbReference type="PANTHER" id="PTHR11102">
    <property type="entry name" value="SEL-1-LIKE PROTEIN"/>
    <property type="match status" value="1"/>
</dbReference>
<dbReference type="Gene3D" id="1.25.40.10">
    <property type="entry name" value="Tetratricopeptide repeat domain"/>
    <property type="match status" value="1"/>
</dbReference>
<gene>
    <name evidence="1" type="ORF">MNBD_GAMMA24-1397</name>
</gene>
<dbReference type="InterPro" id="IPR050767">
    <property type="entry name" value="Sel1_AlgK"/>
</dbReference>
<evidence type="ECO:0000313" key="1">
    <source>
        <dbReference type="EMBL" id="VAX12228.1"/>
    </source>
</evidence>
<proteinExistence type="predicted"/>
<dbReference type="SUPFAM" id="SSF81901">
    <property type="entry name" value="HCP-like"/>
    <property type="match status" value="1"/>
</dbReference>
<dbReference type="InterPro" id="IPR011990">
    <property type="entry name" value="TPR-like_helical_dom_sf"/>
</dbReference>
<dbReference type="SMART" id="SM00671">
    <property type="entry name" value="SEL1"/>
    <property type="match status" value="4"/>
</dbReference>
<name>A0A3B1BLA7_9ZZZZ</name>